<evidence type="ECO:0000256" key="2">
    <source>
        <dbReference type="ARBA" id="ARBA00004838"/>
    </source>
</evidence>
<feature type="binding site" evidence="13">
    <location>
        <position position="165"/>
    </location>
    <ligand>
        <name>substrate</name>
    </ligand>
</feature>
<dbReference type="SUPFAM" id="SSF53748">
    <property type="entry name" value="Phosphoglycerate kinase"/>
    <property type="match status" value="1"/>
</dbReference>
<dbReference type="Pfam" id="PF00162">
    <property type="entry name" value="PGK"/>
    <property type="match status" value="1"/>
</dbReference>
<dbReference type="InterPro" id="IPR036043">
    <property type="entry name" value="Phosphoglycerate_kinase_sf"/>
</dbReference>
<dbReference type="PRINTS" id="PR00477">
    <property type="entry name" value="PHGLYCKINASE"/>
</dbReference>
<dbReference type="RefSeq" id="WP_119782609.1">
    <property type="nucleotide sequence ID" value="NZ_QYUK01000016.1"/>
</dbReference>
<evidence type="ECO:0000256" key="13">
    <source>
        <dbReference type="HAMAP-Rule" id="MF_00145"/>
    </source>
</evidence>
<evidence type="ECO:0000256" key="15">
    <source>
        <dbReference type="PIRSR" id="PIRSR000724-2"/>
    </source>
</evidence>
<dbReference type="PIRSF" id="PIRSF000724">
    <property type="entry name" value="Pgk"/>
    <property type="match status" value="1"/>
</dbReference>
<feature type="binding site" evidence="13">
    <location>
        <position position="132"/>
    </location>
    <ligand>
        <name>substrate</name>
    </ligand>
</feature>
<comment type="caution">
    <text evidence="17">The sequence shown here is derived from an EMBL/GenBank/DDBJ whole genome shotgun (WGS) entry which is preliminary data.</text>
</comment>
<evidence type="ECO:0000256" key="9">
    <source>
        <dbReference type="ARBA" id="ARBA00022741"/>
    </source>
</evidence>
<proteinExistence type="inferred from homology"/>
<comment type="subunit">
    <text evidence="4 13">Monomer.</text>
</comment>
<dbReference type="AlphaFoldDB" id="A0A418VTT8"/>
<keyword evidence="12 13" id="KW-0324">Glycolysis</keyword>
<feature type="binding site" evidence="13">
    <location>
        <position position="51"/>
    </location>
    <ligand>
        <name>substrate</name>
    </ligand>
</feature>
<evidence type="ECO:0000256" key="4">
    <source>
        <dbReference type="ARBA" id="ARBA00011245"/>
    </source>
</evidence>
<keyword evidence="8 13" id="KW-0808">Transferase</keyword>
<evidence type="ECO:0000256" key="12">
    <source>
        <dbReference type="ARBA" id="ARBA00023152"/>
    </source>
</evidence>
<dbReference type="GO" id="GO:0005829">
    <property type="term" value="C:cytosol"/>
    <property type="evidence" value="ECO:0007669"/>
    <property type="project" value="TreeGrafter"/>
</dbReference>
<feature type="binding site" evidence="13 14">
    <location>
        <begin position="36"/>
        <end position="38"/>
    </location>
    <ligand>
        <name>substrate</name>
    </ligand>
</feature>
<feature type="binding site" evidence="13 15">
    <location>
        <begin position="367"/>
        <end position="370"/>
    </location>
    <ligand>
        <name>ATP</name>
        <dbReference type="ChEBI" id="CHEBI:30616"/>
    </ligand>
</feature>
<evidence type="ECO:0000256" key="16">
    <source>
        <dbReference type="RuleBase" id="RU000532"/>
    </source>
</evidence>
<keyword evidence="18" id="KW-1185">Reference proteome</keyword>
<dbReference type="GO" id="GO:0006096">
    <property type="term" value="P:glycolytic process"/>
    <property type="evidence" value="ECO:0007669"/>
    <property type="project" value="UniProtKB-UniRule"/>
</dbReference>
<evidence type="ECO:0000313" key="17">
    <source>
        <dbReference type="EMBL" id="RJF80557.1"/>
    </source>
</evidence>
<comment type="subcellular location">
    <subcellularLocation>
        <location evidence="13">Cytoplasm</location>
    </subcellularLocation>
</comment>
<dbReference type="FunFam" id="3.40.50.1260:FF:000006">
    <property type="entry name" value="Phosphoglycerate kinase"/>
    <property type="match status" value="1"/>
</dbReference>
<dbReference type="GO" id="GO:0006094">
    <property type="term" value="P:gluconeogenesis"/>
    <property type="evidence" value="ECO:0007669"/>
    <property type="project" value="TreeGrafter"/>
</dbReference>
<feature type="binding site" evidence="13 15">
    <location>
        <position position="215"/>
    </location>
    <ligand>
        <name>ATP</name>
        <dbReference type="ChEBI" id="CHEBI:30616"/>
    </ligand>
</feature>
<evidence type="ECO:0000256" key="10">
    <source>
        <dbReference type="ARBA" id="ARBA00022777"/>
    </source>
</evidence>
<feature type="binding site" evidence="14">
    <location>
        <position position="165"/>
    </location>
    <ligand>
        <name>(2R)-3-phosphoglycerate</name>
        <dbReference type="ChEBI" id="CHEBI:58272"/>
    </ligand>
</feature>
<dbReference type="InterPro" id="IPR001576">
    <property type="entry name" value="Phosphoglycerate_kinase"/>
</dbReference>
<accession>A0A418VTT8</accession>
<evidence type="ECO:0000256" key="3">
    <source>
        <dbReference type="ARBA" id="ARBA00008982"/>
    </source>
</evidence>
<dbReference type="HAMAP" id="MF_00145">
    <property type="entry name" value="Phosphoglyc_kinase"/>
    <property type="match status" value="1"/>
</dbReference>
<dbReference type="EC" id="2.7.2.3" evidence="5 13"/>
<protein>
    <recommendedName>
        <fullName evidence="6 13">Phosphoglycerate kinase</fullName>
        <ecNumber evidence="5 13">2.7.2.3</ecNumber>
    </recommendedName>
</protein>
<feature type="binding site" evidence="14">
    <location>
        <position position="51"/>
    </location>
    <ligand>
        <name>(2R)-3-phosphoglycerate</name>
        <dbReference type="ChEBI" id="CHEBI:58272"/>
    </ligand>
</feature>
<evidence type="ECO:0000256" key="8">
    <source>
        <dbReference type="ARBA" id="ARBA00022679"/>
    </source>
</evidence>
<feature type="binding site" evidence="13 14">
    <location>
        <begin position="74"/>
        <end position="77"/>
    </location>
    <ligand>
        <name>substrate</name>
    </ligand>
</feature>
<dbReference type="OrthoDB" id="9808460at2"/>
<dbReference type="GO" id="GO:0004618">
    <property type="term" value="F:phosphoglycerate kinase activity"/>
    <property type="evidence" value="ECO:0007669"/>
    <property type="project" value="UniProtKB-UniRule"/>
</dbReference>
<name>A0A418VTT8_9PROT</name>
<organism evidence="17 18">
    <name type="scientific">Oleomonas cavernae</name>
    <dbReference type="NCBI Taxonomy" id="2320859"/>
    <lineage>
        <taxon>Bacteria</taxon>
        <taxon>Pseudomonadati</taxon>
        <taxon>Pseudomonadota</taxon>
        <taxon>Alphaproteobacteria</taxon>
        <taxon>Acetobacterales</taxon>
        <taxon>Acetobacteraceae</taxon>
        <taxon>Oleomonas</taxon>
    </lineage>
</organism>
<dbReference type="InterPro" id="IPR015911">
    <property type="entry name" value="Phosphoglycerate_kinase_CS"/>
</dbReference>
<dbReference type="FunFam" id="3.40.50.1260:FF:000031">
    <property type="entry name" value="Phosphoglycerate kinase 1"/>
    <property type="match status" value="1"/>
</dbReference>
<keyword evidence="9 13" id="KW-0547">Nucleotide-binding</keyword>
<dbReference type="PANTHER" id="PTHR11406">
    <property type="entry name" value="PHOSPHOGLYCERATE KINASE"/>
    <property type="match status" value="1"/>
</dbReference>
<evidence type="ECO:0000256" key="6">
    <source>
        <dbReference type="ARBA" id="ARBA00016471"/>
    </source>
</evidence>
<dbReference type="GO" id="GO:0005524">
    <property type="term" value="F:ATP binding"/>
    <property type="evidence" value="ECO:0007669"/>
    <property type="project" value="UniProtKB-KW"/>
</dbReference>
<evidence type="ECO:0000256" key="5">
    <source>
        <dbReference type="ARBA" id="ARBA00013061"/>
    </source>
</evidence>
<feature type="binding site" evidence="13 15">
    <location>
        <position position="337"/>
    </location>
    <ligand>
        <name>ATP</name>
        <dbReference type="ChEBI" id="CHEBI:30616"/>
    </ligand>
</feature>
<feature type="binding site" evidence="14">
    <location>
        <position position="132"/>
    </location>
    <ligand>
        <name>(2R)-3-phosphoglycerate</name>
        <dbReference type="ChEBI" id="CHEBI:58272"/>
    </ligand>
</feature>
<comment type="pathway">
    <text evidence="2 13">Carbohydrate degradation; glycolysis; pyruvate from D-glyceraldehyde 3-phosphate: step 2/5.</text>
</comment>
<comment type="caution">
    <text evidence="13">Lacks conserved residue(s) required for the propagation of feature annotation.</text>
</comment>
<evidence type="ECO:0000313" key="18">
    <source>
        <dbReference type="Proteomes" id="UP000284605"/>
    </source>
</evidence>
<comment type="similarity">
    <text evidence="3 13 16">Belongs to the phosphoglycerate kinase family.</text>
</comment>
<dbReference type="Proteomes" id="UP000284605">
    <property type="component" value="Unassembled WGS sequence"/>
</dbReference>
<sequence length="416" mass="42554">MTLHTPAIAPAARARRFPGIDDLGDLAGRRVLLRADLNVPVRNGKVTDATRLDAITPSIRALNAKGARVVVLSHFGRPSGRDQGLSLLPVASALETVLERPVGFAGDCIGSDAAEAVVALAPGDVLVLENTRFHPGEERNDPAFVRALAALGDAYVNDAFSCAHRAHASTVGLAGLLPCAAGLAMKAELDALEAALGAPQRPVVAVIGGAKVSSKLDVLGNLVGKVDVLVIGGGMANTFLHAQGKAIGKSLAERDLADVAREILARAPAAGTRIVLPVDAVAAWKFEALADHRVVDIDDVPADAMLLDVGPKSVAAIAGLLAAARTVVWNGPLGAFELEPFDRGTIAAAREVARLTQAGALLSVAGGGDTVAALNHARAAHAFSFCSTAGGAFLEWLEGKALPGIEALMSPDHQGA</sequence>
<dbReference type="Gene3D" id="3.40.50.1260">
    <property type="entry name" value="Phosphoglycerate kinase, N-terminal domain"/>
    <property type="match status" value="2"/>
</dbReference>
<dbReference type="PROSITE" id="PS00111">
    <property type="entry name" value="PGLYCERATE_KINASE"/>
    <property type="match status" value="1"/>
</dbReference>
<evidence type="ECO:0000256" key="11">
    <source>
        <dbReference type="ARBA" id="ARBA00022840"/>
    </source>
</evidence>
<evidence type="ECO:0000256" key="7">
    <source>
        <dbReference type="ARBA" id="ARBA00022490"/>
    </source>
</evidence>
<comment type="catalytic activity">
    <reaction evidence="1 13 16">
        <text>(2R)-3-phosphoglycerate + ATP = (2R)-3-phospho-glyceroyl phosphate + ADP</text>
        <dbReference type="Rhea" id="RHEA:14801"/>
        <dbReference type="ChEBI" id="CHEBI:30616"/>
        <dbReference type="ChEBI" id="CHEBI:57604"/>
        <dbReference type="ChEBI" id="CHEBI:58272"/>
        <dbReference type="ChEBI" id="CHEBI:456216"/>
        <dbReference type="EC" id="2.7.2.3"/>
    </reaction>
</comment>
<evidence type="ECO:0000256" key="1">
    <source>
        <dbReference type="ARBA" id="ARBA00000642"/>
    </source>
</evidence>
<dbReference type="PANTHER" id="PTHR11406:SF23">
    <property type="entry name" value="PHOSPHOGLYCERATE KINASE 1, CHLOROPLASTIC-RELATED"/>
    <property type="match status" value="1"/>
</dbReference>
<gene>
    <name evidence="13" type="primary">pgk</name>
    <name evidence="17" type="ORF">D3874_25890</name>
</gene>
<keyword evidence="7 13" id="KW-0963">Cytoplasm</keyword>
<reference evidence="17 18" key="1">
    <citation type="submission" date="2018-09" db="EMBL/GenBank/DDBJ databases">
        <authorList>
            <person name="Zhu H."/>
        </authorList>
    </citation>
    <scope>NUCLEOTIDE SEQUENCE [LARGE SCALE GENOMIC DNA]</scope>
    <source>
        <strain evidence="17 18">K1W22B-8</strain>
    </source>
</reference>
<dbReference type="InterPro" id="IPR015824">
    <property type="entry name" value="Phosphoglycerate_kinase_N"/>
</dbReference>
<dbReference type="GO" id="GO:0043531">
    <property type="term" value="F:ADP binding"/>
    <property type="evidence" value="ECO:0007669"/>
    <property type="project" value="TreeGrafter"/>
</dbReference>
<keyword evidence="10 13" id="KW-0418">Kinase</keyword>
<dbReference type="UniPathway" id="UPA00109">
    <property type="reaction ID" value="UER00185"/>
</dbReference>
<dbReference type="EMBL" id="QYUK01000016">
    <property type="protein sequence ID" value="RJF80557.1"/>
    <property type="molecule type" value="Genomic_DNA"/>
</dbReference>
<keyword evidence="11 13" id="KW-0067">ATP-binding</keyword>
<evidence type="ECO:0000256" key="14">
    <source>
        <dbReference type="PIRSR" id="PIRSR000724-1"/>
    </source>
</evidence>